<accession>A0A7Y9F3M5</accession>
<evidence type="ECO:0000256" key="1">
    <source>
        <dbReference type="SAM" id="MobiDB-lite"/>
    </source>
</evidence>
<dbReference type="PANTHER" id="PTHR48100:SF1">
    <property type="entry name" value="HISTIDINE PHOSPHATASE FAMILY PROTEIN-RELATED"/>
    <property type="match status" value="1"/>
</dbReference>
<dbReference type="EMBL" id="JACCBE010000001">
    <property type="protein sequence ID" value="NYD58995.1"/>
    <property type="molecule type" value="Genomic_DNA"/>
</dbReference>
<feature type="region of interest" description="Disordered" evidence="1">
    <location>
        <begin position="99"/>
        <end position="125"/>
    </location>
</feature>
<reference evidence="2 3" key="1">
    <citation type="submission" date="2020-07" db="EMBL/GenBank/DDBJ databases">
        <title>Sequencing the genomes of 1000 actinobacteria strains.</title>
        <authorList>
            <person name="Klenk H.-P."/>
        </authorList>
    </citation>
    <scope>NUCLEOTIDE SEQUENCE [LARGE SCALE GENOMIC DNA]</scope>
    <source>
        <strain evidence="2 3">DSM 18965</strain>
    </source>
</reference>
<dbReference type="GO" id="GO:0004619">
    <property type="term" value="F:phosphoglycerate mutase activity"/>
    <property type="evidence" value="ECO:0007669"/>
    <property type="project" value="UniProtKB-EC"/>
</dbReference>
<dbReference type="AlphaFoldDB" id="A0A7Y9F3M5"/>
<proteinExistence type="predicted"/>
<dbReference type="GO" id="GO:0016791">
    <property type="term" value="F:phosphatase activity"/>
    <property type="evidence" value="ECO:0007669"/>
    <property type="project" value="TreeGrafter"/>
</dbReference>
<dbReference type="InterPro" id="IPR029033">
    <property type="entry name" value="His_PPase_superfam"/>
</dbReference>
<keyword evidence="3" id="KW-1185">Reference proteome</keyword>
<gene>
    <name evidence="2" type="ORF">BKA08_003233</name>
</gene>
<dbReference type="Proteomes" id="UP000516957">
    <property type="component" value="Unassembled WGS sequence"/>
</dbReference>
<comment type="caution">
    <text evidence="2">The sequence shown here is derived from an EMBL/GenBank/DDBJ whole genome shotgun (WGS) entry which is preliminary data.</text>
</comment>
<sequence length="218" mass="22530">MVTLHLLVHPEATHVVEGLVGGWYDAALTARGEAQAAAAAAALATALAPALEAGERVAVVSSDLRRCRRTAEAVTAALACVAGRAPAVALDAGLREQSYGEAEGHPVGTHPWRPPGPGDDALHHHDGVPGSETRAQVVGRVHAAVKRHLAAAPEHLVVVTHGGAATYVVTAWLGLPLEVVGRVRFATPPGSITTLREDPATGDRRVEVLGDVRHLDAP</sequence>
<dbReference type="RefSeq" id="WP_179616519.1">
    <property type="nucleotide sequence ID" value="NZ_CP059163.1"/>
</dbReference>
<dbReference type="InterPro" id="IPR050275">
    <property type="entry name" value="PGM_Phosphatase"/>
</dbReference>
<evidence type="ECO:0000313" key="3">
    <source>
        <dbReference type="Proteomes" id="UP000516957"/>
    </source>
</evidence>
<keyword evidence="2" id="KW-0413">Isomerase</keyword>
<dbReference type="PANTHER" id="PTHR48100">
    <property type="entry name" value="BROAD-SPECIFICITY PHOSPHATASE YOR283W-RELATED"/>
    <property type="match status" value="1"/>
</dbReference>
<dbReference type="Pfam" id="PF00300">
    <property type="entry name" value="His_Phos_1"/>
    <property type="match status" value="1"/>
</dbReference>
<dbReference type="Gene3D" id="3.40.50.1240">
    <property type="entry name" value="Phosphoglycerate mutase-like"/>
    <property type="match status" value="1"/>
</dbReference>
<dbReference type="SMART" id="SM00855">
    <property type="entry name" value="PGAM"/>
    <property type="match status" value="1"/>
</dbReference>
<dbReference type="EC" id="5.4.2.12" evidence="2"/>
<name>A0A7Y9F3M5_9ACTN</name>
<dbReference type="CDD" id="cd07067">
    <property type="entry name" value="HP_PGM_like"/>
    <property type="match status" value="1"/>
</dbReference>
<organism evidence="2 3">
    <name type="scientific">Nocardioides marinisabuli</name>
    <dbReference type="NCBI Taxonomy" id="419476"/>
    <lineage>
        <taxon>Bacteria</taxon>
        <taxon>Bacillati</taxon>
        <taxon>Actinomycetota</taxon>
        <taxon>Actinomycetes</taxon>
        <taxon>Propionibacteriales</taxon>
        <taxon>Nocardioidaceae</taxon>
        <taxon>Nocardioides</taxon>
    </lineage>
</organism>
<dbReference type="GO" id="GO:0005737">
    <property type="term" value="C:cytoplasm"/>
    <property type="evidence" value="ECO:0007669"/>
    <property type="project" value="TreeGrafter"/>
</dbReference>
<dbReference type="InterPro" id="IPR013078">
    <property type="entry name" value="His_Pase_superF_clade-1"/>
</dbReference>
<protein>
    <submittedName>
        <fullName evidence="2">Putative phosphoglycerate mutase</fullName>
        <ecNumber evidence="2">5.4.2.12</ecNumber>
    </submittedName>
</protein>
<dbReference type="SUPFAM" id="SSF53254">
    <property type="entry name" value="Phosphoglycerate mutase-like"/>
    <property type="match status" value="1"/>
</dbReference>
<evidence type="ECO:0000313" key="2">
    <source>
        <dbReference type="EMBL" id="NYD58995.1"/>
    </source>
</evidence>